<dbReference type="EMBL" id="KY052794">
    <property type="protein sequence ID" value="ASE99775.1"/>
    <property type="molecule type" value="Genomic_DNA"/>
</dbReference>
<reference evidence="1" key="2">
    <citation type="journal article" date="2017" name="Nat. Commun.">
        <title>Single-virus genomics reveals hidden cosmopolitan and abundant viruses.</title>
        <authorList>
            <person name="Martinez-Hernandez F."/>
            <person name="Fornas O."/>
            <person name="Lluesma Gomez M."/>
            <person name="Bolduc B."/>
            <person name="de la Cruz Pena M.J."/>
            <person name="Martinez J.M."/>
            <person name="Anton J."/>
            <person name="Gasol J.M."/>
            <person name="Rosselli R."/>
            <person name="Rodriguez-Valera F."/>
            <person name="Sullivan M.B."/>
            <person name="Acinas S.G."/>
            <person name="Martinez-Garcia M."/>
        </authorList>
    </citation>
    <scope>NUCLEOTIDE SEQUENCE</scope>
</reference>
<accession>A0A218MKG5</accession>
<organism evidence="1">
    <name type="scientific">uncultured virus</name>
    <dbReference type="NCBI Taxonomy" id="340016"/>
    <lineage>
        <taxon>Viruses</taxon>
        <taxon>environmental samples</taxon>
    </lineage>
</organism>
<sequence>MNNVLTISETKRLVKGVLVGLPVDIYDEDTDEYIESVLYELCHPRTEGDFEGSHMIGGANIVSAYNLVLQKLMSTKWKRGATKEDTIALAKKLYQEALEDLIEDKVIRKIPEKVRLGFKVVGGKDLTTESEEK</sequence>
<name>A0A218MKG5_9VIRU</name>
<reference evidence="1" key="1">
    <citation type="submission" date="2016-10" db="EMBL/GenBank/DDBJ databases">
        <authorList>
            <person name="Varghese N."/>
        </authorList>
    </citation>
    <scope>NUCLEOTIDE SEQUENCE</scope>
</reference>
<protein>
    <submittedName>
        <fullName evidence="1">Uncharacterized protein</fullName>
    </submittedName>
</protein>
<proteinExistence type="predicted"/>
<evidence type="ECO:0000313" key="1">
    <source>
        <dbReference type="EMBL" id="ASE99775.1"/>
    </source>
</evidence>